<proteinExistence type="predicted"/>
<keyword evidence="1" id="KW-0812">Transmembrane</keyword>
<keyword evidence="1" id="KW-1133">Transmembrane helix</keyword>
<accession>A0A6C0KPK9</accession>
<evidence type="ECO:0000256" key="1">
    <source>
        <dbReference type="SAM" id="Phobius"/>
    </source>
</evidence>
<sequence>MSDAEEKKIIKEWLQLIEFIRRIYGEDKAEFIRTNNYQKRNNKSVADYYNVAGQNHTLSNLLQKQDFLNKVISASETKDTITEYTQIYNETNALMKSLDGSQDNIYIKCNPIDDNGNVIEASNNSIGSNISSLNSIFDEVGNSIGPNLLYNNIGLQTLISVLFFIIIYYIGKYIFIDYPRSMIAKRV</sequence>
<evidence type="ECO:0000313" key="2">
    <source>
        <dbReference type="EMBL" id="QHU19922.1"/>
    </source>
</evidence>
<name>A0A6C0KPK9_9ZZZZ</name>
<feature type="transmembrane region" description="Helical" evidence="1">
    <location>
        <begin position="153"/>
        <end position="176"/>
    </location>
</feature>
<dbReference type="AlphaFoldDB" id="A0A6C0KPK9"/>
<protein>
    <submittedName>
        <fullName evidence="2">Uncharacterized protein</fullName>
    </submittedName>
</protein>
<reference evidence="2" key="1">
    <citation type="journal article" date="2020" name="Nature">
        <title>Giant virus diversity and host interactions through global metagenomics.</title>
        <authorList>
            <person name="Schulz F."/>
            <person name="Roux S."/>
            <person name="Paez-Espino D."/>
            <person name="Jungbluth S."/>
            <person name="Walsh D.A."/>
            <person name="Denef V.J."/>
            <person name="McMahon K.D."/>
            <person name="Konstantinidis K.T."/>
            <person name="Eloe-Fadrosh E.A."/>
            <person name="Kyrpides N.C."/>
            <person name="Woyke T."/>
        </authorList>
    </citation>
    <scope>NUCLEOTIDE SEQUENCE</scope>
    <source>
        <strain evidence="2">GVMAG-S-3300013014-113</strain>
    </source>
</reference>
<keyword evidence="1" id="KW-0472">Membrane</keyword>
<dbReference type="EMBL" id="MN740958">
    <property type="protein sequence ID" value="QHU19922.1"/>
    <property type="molecule type" value="Genomic_DNA"/>
</dbReference>
<organism evidence="2">
    <name type="scientific">viral metagenome</name>
    <dbReference type="NCBI Taxonomy" id="1070528"/>
    <lineage>
        <taxon>unclassified sequences</taxon>
        <taxon>metagenomes</taxon>
        <taxon>organismal metagenomes</taxon>
    </lineage>
</organism>